<dbReference type="Gene3D" id="3.90.226.10">
    <property type="entry name" value="2-enoyl-CoA Hydratase, Chain A, domain 1"/>
    <property type="match status" value="1"/>
</dbReference>
<dbReference type="InterPro" id="IPR029045">
    <property type="entry name" value="ClpP/crotonase-like_dom_sf"/>
</dbReference>
<dbReference type="InterPro" id="IPR001753">
    <property type="entry name" value="Enoyl-CoA_hydra/iso"/>
</dbReference>
<gene>
    <name evidence="3" type="ORF">GCM10023175_10260</name>
</gene>
<dbReference type="PANTHER" id="PTHR11941:SF54">
    <property type="entry name" value="ENOYL-COA HYDRATASE, MITOCHONDRIAL"/>
    <property type="match status" value="1"/>
</dbReference>
<evidence type="ECO:0000313" key="4">
    <source>
        <dbReference type="Proteomes" id="UP001501598"/>
    </source>
</evidence>
<proteinExistence type="inferred from homology"/>
<dbReference type="Pfam" id="PF00378">
    <property type="entry name" value="ECH_1"/>
    <property type="match status" value="1"/>
</dbReference>
<reference evidence="4" key="1">
    <citation type="journal article" date="2019" name="Int. J. Syst. Evol. Microbiol.">
        <title>The Global Catalogue of Microorganisms (GCM) 10K type strain sequencing project: providing services to taxonomists for standard genome sequencing and annotation.</title>
        <authorList>
            <consortium name="The Broad Institute Genomics Platform"/>
            <consortium name="The Broad Institute Genome Sequencing Center for Infectious Disease"/>
            <person name="Wu L."/>
            <person name="Ma J."/>
        </authorList>
    </citation>
    <scope>NUCLEOTIDE SEQUENCE [LARGE SCALE GENOMIC DNA]</scope>
    <source>
        <strain evidence="4">JCM 17906</strain>
    </source>
</reference>
<dbReference type="RefSeq" id="WP_345413216.1">
    <property type="nucleotide sequence ID" value="NZ_BAABGT010000016.1"/>
</dbReference>
<organism evidence="3 4">
    <name type="scientific">Pseudonocardia xishanensis</name>
    <dbReference type="NCBI Taxonomy" id="630995"/>
    <lineage>
        <taxon>Bacteria</taxon>
        <taxon>Bacillati</taxon>
        <taxon>Actinomycetota</taxon>
        <taxon>Actinomycetes</taxon>
        <taxon>Pseudonocardiales</taxon>
        <taxon>Pseudonocardiaceae</taxon>
        <taxon>Pseudonocardia</taxon>
    </lineage>
</organism>
<dbReference type="InterPro" id="IPR018376">
    <property type="entry name" value="Enoyl-CoA_hyd/isom_CS"/>
</dbReference>
<dbReference type="Proteomes" id="UP001501598">
    <property type="component" value="Unassembled WGS sequence"/>
</dbReference>
<dbReference type="CDD" id="cd06558">
    <property type="entry name" value="crotonase-like"/>
    <property type="match status" value="1"/>
</dbReference>
<dbReference type="EMBL" id="BAABGT010000016">
    <property type="protein sequence ID" value="GAA4539258.1"/>
    <property type="molecule type" value="Genomic_DNA"/>
</dbReference>
<evidence type="ECO:0000256" key="1">
    <source>
        <dbReference type="ARBA" id="ARBA00005254"/>
    </source>
</evidence>
<dbReference type="PANTHER" id="PTHR11941">
    <property type="entry name" value="ENOYL-COA HYDRATASE-RELATED"/>
    <property type="match status" value="1"/>
</dbReference>
<comment type="caution">
    <text evidence="3">The sequence shown here is derived from an EMBL/GenBank/DDBJ whole genome shotgun (WGS) entry which is preliminary data.</text>
</comment>
<accession>A0ABP8RIX5</accession>
<name>A0ABP8RIX5_9PSEU</name>
<evidence type="ECO:0000256" key="2">
    <source>
        <dbReference type="RuleBase" id="RU003707"/>
    </source>
</evidence>
<evidence type="ECO:0000313" key="3">
    <source>
        <dbReference type="EMBL" id="GAA4539258.1"/>
    </source>
</evidence>
<protein>
    <submittedName>
        <fullName evidence="3">Enoyl-CoA hydratase/isomerase family protein</fullName>
    </submittedName>
</protein>
<comment type="similarity">
    <text evidence="1 2">Belongs to the enoyl-CoA hydratase/isomerase family.</text>
</comment>
<sequence length="262" mass="27846">MSPLDLSIEDGVATLVLDNPPQNRIGVELVAELEEAVHAIGAGPARAVLLRAEGPDFSFGGDIEPWPEWGRDEMRANFGRFMQAFNQFERLPIPTIAAVQGLCFGGGLELAVRADVVIAGEGARFGHPEQSIGIVTLLGGVYRVAERAGRAKAIEWALTSEQVPAAEMERFGVVNRVVPDADLVAEAAAFAQQVAHGPTRAHAAHKALLRTWAVGGVAAADEIMFDVALPLWDTEDTATAIPAAVKALQAGLPRQPHPFQGR</sequence>
<dbReference type="SUPFAM" id="SSF52096">
    <property type="entry name" value="ClpP/crotonase"/>
    <property type="match status" value="1"/>
</dbReference>
<dbReference type="PROSITE" id="PS00166">
    <property type="entry name" value="ENOYL_COA_HYDRATASE"/>
    <property type="match status" value="1"/>
</dbReference>
<keyword evidence="4" id="KW-1185">Reference proteome</keyword>